<evidence type="ECO:0000313" key="2">
    <source>
        <dbReference type="Proteomes" id="UP000298030"/>
    </source>
</evidence>
<gene>
    <name evidence="1" type="ORF">FA13DRAFT_274492</name>
</gene>
<keyword evidence="2" id="KW-1185">Reference proteome</keyword>
<evidence type="ECO:0000313" key="1">
    <source>
        <dbReference type="EMBL" id="TEB20078.1"/>
    </source>
</evidence>
<proteinExistence type="predicted"/>
<accession>A0A4Y7SG22</accession>
<dbReference type="AlphaFoldDB" id="A0A4Y7SG22"/>
<protein>
    <submittedName>
        <fullName evidence="1">Uncharacterized protein</fullName>
    </submittedName>
</protein>
<dbReference type="Proteomes" id="UP000298030">
    <property type="component" value="Unassembled WGS sequence"/>
</dbReference>
<organism evidence="1 2">
    <name type="scientific">Coprinellus micaceus</name>
    <name type="common">Glistening ink-cap mushroom</name>
    <name type="synonym">Coprinus micaceus</name>
    <dbReference type="NCBI Taxonomy" id="71717"/>
    <lineage>
        <taxon>Eukaryota</taxon>
        <taxon>Fungi</taxon>
        <taxon>Dikarya</taxon>
        <taxon>Basidiomycota</taxon>
        <taxon>Agaricomycotina</taxon>
        <taxon>Agaricomycetes</taxon>
        <taxon>Agaricomycetidae</taxon>
        <taxon>Agaricales</taxon>
        <taxon>Agaricineae</taxon>
        <taxon>Psathyrellaceae</taxon>
        <taxon>Coprinellus</taxon>
    </lineage>
</organism>
<sequence length="154" mass="17106">MGMRRAEGWAGTGSSMSIIDERTKYIRFSWYIHPAGVLSLSAQLLHFSGFVARPSVANVAHRPHKSCKLAARLKLRPKTNAIESNQGETFIFRPQSDIERGTRRDTGIVASEVKARKSETGPCHEVPATPVGMPRRFSLQFQRALNPTLGPLHL</sequence>
<comment type="caution">
    <text evidence="1">The sequence shown here is derived from an EMBL/GenBank/DDBJ whole genome shotgun (WGS) entry which is preliminary data.</text>
</comment>
<dbReference type="EMBL" id="QPFP01000156">
    <property type="protein sequence ID" value="TEB20078.1"/>
    <property type="molecule type" value="Genomic_DNA"/>
</dbReference>
<reference evidence="1 2" key="1">
    <citation type="journal article" date="2019" name="Nat. Ecol. Evol.">
        <title>Megaphylogeny resolves global patterns of mushroom evolution.</title>
        <authorList>
            <person name="Varga T."/>
            <person name="Krizsan K."/>
            <person name="Foldi C."/>
            <person name="Dima B."/>
            <person name="Sanchez-Garcia M."/>
            <person name="Sanchez-Ramirez S."/>
            <person name="Szollosi G.J."/>
            <person name="Szarkandi J.G."/>
            <person name="Papp V."/>
            <person name="Albert L."/>
            <person name="Andreopoulos W."/>
            <person name="Angelini C."/>
            <person name="Antonin V."/>
            <person name="Barry K.W."/>
            <person name="Bougher N.L."/>
            <person name="Buchanan P."/>
            <person name="Buyck B."/>
            <person name="Bense V."/>
            <person name="Catcheside P."/>
            <person name="Chovatia M."/>
            <person name="Cooper J."/>
            <person name="Damon W."/>
            <person name="Desjardin D."/>
            <person name="Finy P."/>
            <person name="Geml J."/>
            <person name="Haridas S."/>
            <person name="Hughes K."/>
            <person name="Justo A."/>
            <person name="Karasinski D."/>
            <person name="Kautmanova I."/>
            <person name="Kiss B."/>
            <person name="Kocsube S."/>
            <person name="Kotiranta H."/>
            <person name="LaButti K.M."/>
            <person name="Lechner B.E."/>
            <person name="Liimatainen K."/>
            <person name="Lipzen A."/>
            <person name="Lukacs Z."/>
            <person name="Mihaltcheva S."/>
            <person name="Morgado L.N."/>
            <person name="Niskanen T."/>
            <person name="Noordeloos M.E."/>
            <person name="Ohm R.A."/>
            <person name="Ortiz-Santana B."/>
            <person name="Ovrebo C."/>
            <person name="Racz N."/>
            <person name="Riley R."/>
            <person name="Savchenko A."/>
            <person name="Shiryaev A."/>
            <person name="Soop K."/>
            <person name="Spirin V."/>
            <person name="Szebenyi C."/>
            <person name="Tomsovsky M."/>
            <person name="Tulloss R.E."/>
            <person name="Uehling J."/>
            <person name="Grigoriev I.V."/>
            <person name="Vagvolgyi C."/>
            <person name="Papp T."/>
            <person name="Martin F.M."/>
            <person name="Miettinen O."/>
            <person name="Hibbett D.S."/>
            <person name="Nagy L.G."/>
        </authorList>
    </citation>
    <scope>NUCLEOTIDE SEQUENCE [LARGE SCALE GENOMIC DNA]</scope>
    <source>
        <strain evidence="1 2">FP101781</strain>
    </source>
</reference>
<name>A0A4Y7SG22_COPMI</name>